<gene>
    <name evidence="1" type="ORF">H6B30_00230</name>
</gene>
<reference evidence="1 2" key="1">
    <citation type="journal article" date="2021" name="Sci. Rep.">
        <title>The distribution of antibiotic resistance genes in chicken gut microbiota commensals.</title>
        <authorList>
            <person name="Juricova H."/>
            <person name="Matiasovicova J."/>
            <person name="Kubasova T."/>
            <person name="Cejkova D."/>
            <person name="Rychlik I."/>
        </authorList>
    </citation>
    <scope>NUCLEOTIDE SEQUENCE [LARGE SCALE GENOMIC DNA]</scope>
    <source>
        <strain evidence="1 2">An819</strain>
    </source>
</reference>
<accession>A0A939B3M5</accession>
<proteinExistence type="predicted"/>
<name>A0A939B3M5_9BACT</name>
<dbReference type="EMBL" id="JACJJL010000001">
    <property type="protein sequence ID" value="MBM6660192.1"/>
    <property type="molecule type" value="Genomic_DNA"/>
</dbReference>
<keyword evidence="2" id="KW-1185">Reference proteome</keyword>
<dbReference type="AlphaFoldDB" id="A0A939B3M5"/>
<organism evidence="1 2">
    <name type="scientific">Marseilla massiliensis</name>
    <dbReference type="NCBI Taxonomy" id="1841864"/>
    <lineage>
        <taxon>Bacteria</taxon>
        <taxon>Pseudomonadati</taxon>
        <taxon>Bacteroidota</taxon>
        <taxon>Bacteroidia</taxon>
        <taxon>Bacteroidales</taxon>
        <taxon>Prevotellaceae</taxon>
        <taxon>Marseilla</taxon>
    </lineage>
</organism>
<protein>
    <submittedName>
        <fullName evidence="1">Uncharacterized protein</fullName>
    </submittedName>
</protein>
<sequence length="458" mass="53686">MLYYNFDGYEGFNCRFGIIEHDNGKKTRRNRILLDFIKDRKLLHDAIRTNNFSLLNISNMADLKKIMFEKIMDSGEEDNLPYEVNLINYTFRSGKYETDKYNGICEDGDSRSCRYVNHDNGNKVFKMKAGKFIRHLIMETSFGKTLPESVIIYLQECFVQDWQAFSFSSQPKENRLFVDDNFRDIYDSNKCDGDFYSCMTDKGYHYFYSDSVDASAAYLKNEHGKIIARCIIFNKVYEEGTERIWRLAERQYSTNQDDVLKRALVNALIIGGYIDGYKQVGYDCHHSRSFVDIEGNSLEDKNFYIDCNLGTEDTLSYQDSFKWYDMEAGKAYNYEVNGYDYELDTTDGSIDGYEENDDESYDEFHECYGDFDTTIVMYHGREYSCSVDDLGEFVWIDSEEMYYHESDVDRCPWCGEWFVKDDGHESELTGNCYCSEGCKEKAEDCYISENKQMELKAA</sequence>
<dbReference type="Proteomes" id="UP000764045">
    <property type="component" value="Unassembled WGS sequence"/>
</dbReference>
<dbReference type="RefSeq" id="WP_205106727.1">
    <property type="nucleotide sequence ID" value="NZ_JACJJL010000001.1"/>
</dbReference>
<comment type="caution">
    <text evidence="1">The sequence shown here is derived from an EMBL/GenBank/DDBJ whole genome shotgun (WGS) entry which is preliminary data.</text>
</comment>
<evidence type="ECO:0000313" key="1">
    <source>
        <dbReference type="EMBL" id="MBM6660192.1"/>
    </source>
</evidence>
<evidence type="ECO:0000313" key="2">
    <source>
        <dbReference type="Proteomes" id="UP000764045"/>
    </source>
</evidence>